<protein>
    <submittedName>
        <fullName evidence="1">Uncharacterized protein</fullName>
    </submittedName>
</protein>
<dbReference type="Proteomes" id="UP000469346">
    <property type="component" value="Unassembled WGS sequence"/>
</dbReference>
<keyword evidence="2" id="KW-1185">Reference proteome</keyword>
<comment type="caution">
    <text evidence="1">The sequence shown here is derived from an EMBL/GenBank/DDBJ whole genome shotgun (WGS) entry which is preliminary data.</text>
</comment>
<dbReference type="InterPro" id="IPR047766">
    <property type="entry name" value="PxxKW_fam"/>
</dbReference>
<dbReference type="NCBIfam" id="NF038144">
    <property type="entry name" value="PxxKW"/>
    <property type="match status" value="1"/>
</dbReference>
<dbReference type="AlphaFoldDB" id="A0A6N9TU44"/>
<reference evidence="1 2" key="1">
    <citation type="submission" date="2020-02" db="EMBL/GenBank/DDBJ databases">
        <title>Comparative genomics of sulfur disproportionating microorganisms.</title>
        <authorList>
            <person name="Ward L.M."/>
            <person name="Bertran E."/>
            <person name="Johnston D.T."/>
        </authorList>
    </citation>
    <scope>NUCLEOTIDE SEQUENCE [LARGE SCALE GENOMIC DNA]</scope>
    <source>
        <strain evidence="1 2">DSM 100025</strain>
    </source>
</reference>
<sequence length="97" mass="10617">MECTTKRPGDECGFMTAKGCTFLGGACFEVVEQCEGCGRIVQREEGRFCAVYPHPAAKWRRGVCNFATHARPEVAKDAAGKKINPLKAAKRAARGRR</sequence>
<dbReference type="EMBL" id="JAAGRR010000029">
    <property type="protein sequence ID" value="NDY42016.1"/>
    <property type="molecule type" value="Genomic_DNA"/>
</dbReference>
<accession>A0A6N9TU44</accession>
<gene>
    <name evidence="1" type="ORF">G3N55_04015</name>
</gene>
<evidence type="ECO:0000313" key="2">
    <source>
        <dbReference type="Proteomes" id="UP000469346"/>
    </source>
</evidence>
<organism evidence="1 2">
    <name type="scientific">Dissulfurirhabdus thermomarina</name>
    <dbReference type="NCBI Taxonomy" id="1765737"/>
    <lineage>
        <taxon>Bacteria</taxon>
        <taxon>Deltaproteobacteria</taxon>
        <taxon>Dissulfurirhabdaceae</taxon>
        <taxon>Dissulfurirhabdus</taxon>
    </lineage>
</organism>
<name>A0A6N9TU44_DISTH</name>
<evidence type="ECO:0000313" key="1">
    <source>
        <dbReference type="EMBL" id="NDY42016.1"/>
    </source>
</evidence>
<dbReference type="Pfam" id="PF20657">
    <property type="entry name" value="DUF6811"/>
    <property type="match status" value="1"/>
</dbReference>
<dbReference type="RefSeq" id="WP_163298164.1">
    <property type="nucleotide sequence ID" value="NZ_JAAGRR010000029.1"/>
</dbReference>
<proteinExistence type="predicted"/>